<gene>
    <name evidence="1" type="ORF">E6K78_01525</name>
</gene>
<dbReference type="AlphaFoldDB" id="A0A538TXK0"/>
<dbReference type="Proteomes" id="UP000316609">
    <property type="component" value="Unassembled WGS sequence"/>
</dbReference>
<accession>A0A538TXK0</accession>
<reference evidence="1 2" key="1">
    <citation type="journal article" date="2019" name="Nat. Microbiol.">
        <title>Mediterranean grassland soil C-N compound turnover is dependent on rainfall and depth, and is mediated by genomically divergent microorganisms.</title>
        <authorList>
            <person name="Diamond S."/>
            <person name="Andeer P.F."/>
            <person name="Li Z."/>
            <person name="Crits-Christoph A."/>
            <person name="Burstein D."/>
            <person name="Anantharaman K."/>
            <person name="Lane K.R."/>
            <person name="Thomas B.C."/>
            <person name="Pan C."/>
            <person name="Northen T.R."/>
            <person name="Banfield J.F."/>
        </authorList>
    </citation>
    <scope>NUCLEOTIDE SEQUENCE [LARGE SCALE GENOMIC DNA]</scope>
    <source>
        <strain evidence="1">WS_8</strain>
    </source>
</reference>
<name>A0A538TXK0_UNCEI</name>
<sequence>MCRNIKTLFNFDPPASADEVRAASLQFVRKLTGFHKPSQANQGAFDKAAEDIAVIARRLLESLVTTAPPRDRGAEAIKAQMRTAKRFGTGANVRPRFDG</sequence>
<dbReference type="InterPro" id="IPR018735">
    <property type="entry name" value="DUF2277"/>
</dbReference>
<organism evidence="1 2">
    <name type="scientific">Eiseniibacteriota bacterium</name>
    <dbReference type="NCBI Taxonomy" id="2212470"/>
    <lineage>
        <taxon>Bacteria</taxon>
        <taxon>Candidatus Eiseniibacteriota</taxon>
    </lineage>
</organism>
<dbReference type="EMBL" id="VBOY01000011">
    <property type="protein sequence ID" value="TMQ68365.1"/>
    <property type="molecule type" value="Genomic_DNA"/>
</dbReference>
<protein>
    <submittedName>
        <fullName evidence="1">DUF2277 domain-containing protein</fullName>
    </submittedName>
</protein>
<proteinExistence type="predicted"/>
<dbReference type="Pfam" id="PF10041">
    <property type="entry name" value="DUF2277"/>
    <property type="match status" value="1"/>
</dbReference>
<evidence type="ECO:0000313" key="1">
    <source>
        <dbReference type="EMBL" id="TMQ68365.1"/>
    </source>
</evidence>
<comment type="caution">
    <text evidence="1">The sequence shown here is derived from an EMBL/GenBank/DDBJ whole genome shotgun (WGS) entry which is preliminary data.</text>
</comment>
<evidence type="ECO:0000313" key="2">
    <source>
        <dbReference type="Proteomes" id="UP000316609"/>
    </source>
</evidence>